<dbReference type="InterPro" id="IPR029044">
    <property type="entry name" value="Nucleotide-diphossugar_trans"/>
</dbReference>
<reference evidence="2" key="1">
    <citation type="submission" date="2021-04" db="EMBL/GenBank/DDBJ databases">
        <title>Biosynthetic gene clusters of Dactylosporangioum roseum.</title>
        <authorList>
            <person name="Hartkoorn R.C."/>
            <person name="Beaudoing E."/>
            <person name="Hot D."/>
            <person name="Moureu S."/>
        </authorList>
    </citation>
    <scope>NUCLEOTIDE SEQUENCE</scope>
    <source>
        <strain evidence="2">NRRL B-16295</strain>
    </source>
</reference>
<feature type="domain" description="Glycosyltransferase 2-like" evidence="1">
    <location>
        <begin position="3"/>
        <end position="116"/>
    </location>
</feature>
<evidence type="ECO:0000313" key="3">
    <source>
        <dbReference type="Proteomes" id="UP001058271"/>
    </source>
</evidence>
<dbReference type="InterPro" id="IPR001173">
    <property type="entry name" value="Glyco_trans_2-like"/>
</dbReference>
<gene>
    <name evidence="2" type="ORF">Drose_26645</name>
</gene>
<organism evidence="2 3">
    <name type="scientific">Dactylosporangium roseum</name>
    <dbReference type="NCBI Taxonomy" id="47989"/>
    <lineage>
        <taxon>Bacteria</taxon>
        <taxon>Bacillati</taxon>
        <taxon>Actinomycetota</taxon>
        <taxon>Actinomycetes</taxon>
        <taxon>Micromonosporales</taxon>
        <taxon>Micromonosporaceae</taxon>
        <taxon>Dactylosporangium</taxon>
    </lineage>
</organism>
<accession>A0ABY5ZEM5</accession>
<sequence length="272" mass="30506">MVVAVCAYRVENVEKNFRHNISQLRDDEYVVLLDRPHSAQAEAVAEKVRAEGGSMRVLGANNGLSASRNTILRERPHHHILFIDDDVRLDATAVDEVRAAFRAGAHVTGTRLVRPSTLRKLPFFVTSGQFHLIGWHRPQGEIKIWGACMGVDSAFAAAHGLDFDLALSRTGGGLLSGEDTSFIGLMKQYGARERLLGHVAVVHDVDPHRLRLRYLLRRAYWQGRSEVRRKSTVPGFRKELDRHRNAPEARWRSLLLTVVYGGATLLGIAREH</sequence>
<dbReference type="Pfam" id="PF00535">
    <property type="entry name" value="Glycos_transf_2"/>
    <property type="match status" value="1"/>
</dbReference>
<dbReference type="SUPFAM" id="SSF53448">
    <property type="entry name" value="Nucleotide-diphospho-sugar transferases"/>
    <property type="match status" value="1"/>
</dbReference>
<dbReference type="CDD" id="cd00761">
    <property type="entry name" value="Glyco_tranf_GTA_type"/>
    <property type="match status" value="1"/>
</dbReference>
<evidence type="ECO:0000313" key="2">
    <source>
        <dbReference type="EMBL" id="UWZ40600.1"/>
    </source>
</evidence>
<evidence type="ECO:0000259" key="1">
    <source>
        <dbReference type="Pfam" id="PF00535"/>
    </source>
</evidence>
<dbReference type="Proteomes" id="UP001058271">
    <property type="component" value="Chromosome"/>
</dbReference>
<dbReference type="Gene3D" id="3.90.550.10">
    <property type="entry name" value="Spore Coat Polysaccharide Biosynthesis Protein SpsA, Chain A"/>
    <property type="match status" value="1"/>
</dbReference>
<name>A0ABY5ZEM5_9ACTN</name>
<keyword evidence="3" id="KW-1185">Reference proteome</keyword>
<dbReference type="EMBL" id="CP073721">
    <property type="protein sequence ID" value="UWZ40600.1"/>
    <property type="molecule type" value="Genomic_DNA"/>
</dbReference>
<protein>
    <submittedName>
        <fullName evidence="2">Glycosyltransferase family 2 protein</fullName>
    </submittedName>
</protein>
<proteinExistence type="predicted"/>